<feature type="region of interest" description="Disordered" evidence="1">
    <location>
        <begin position="676"/>
        <end position="725"/>
    </location>
</feature>
<sequence>MRGIPLFLPTMTAREASRALNTFQSLLLLINAERKGGGEGVTDGVHFVNEVDLWDPTDHWVHDRAAETAKLIDIVQKTDKFEVKYPLKSNDRAVEKGKDDVDIFETMKLLQKNYDVNRKFNVLPKEERLQYISNPEVLETYKNLGDSEKQQTEAYDDLDSHGSTLRSYFNELTDLRYFRTNNKNRTEKGSVKIDDKDTADTKEVNKRRHIGEEQNSEDKGTASDSSHSPENSEAVNKYNEAFNLVKPIVAEMLSKYVIKNSQEKRMDVEKYGAPNNPVKRKLPEKGYRDTESDSKDKDTQTKASEFNTKIKRFKKLEQVASLTSGEQKKKEISTETFNIDPTITIEHSASEEIKKYPANQNRYGMVKSKQFTNMETDHNINVELKRKKTKIQEENARDKSSGRVSMEEHIINWSDYDENKNKYKEEFKIDDEKSSKKNKNVIKRPIREKVIKNFEKNIDSENEERLTSIENKKEDIKPNLDNKYKLKVSTQRKGDWDEKDDNWDRNYDDKKDDNNFQKKVIDWDKKEDDSQKLKDWKPKNSRIEKDDYDSNKKKIKNNKKQIDWNKKDDDWDKKDDDWNKSDDKYDKKDDAFSKKVNKWNKKDDDYYSKEEKKKVKQSNWKNNDDDGNLKRDGAWDSVGTNKKQNSGWGSYDSFKNILEEKNKNVKHIARPVDIPRPKLDIKMPKPSSWDSYDRDSHYNKPKKQGRMGMHRTPIPIVGKRPLYAD</sequence>
<organism evidence="2 3">
    <name type="scientific">Arctia plantaginis</name>
    <name type="common">Wood tiger moth</name>
    <name type="synonym">Phalaena plantaginis</name>
    <dbReference type="NCBI Taxonomy" id="874455"/>
    <lineage>
        <taxon>Eukaryota</taxon>
        <taxon>Metazoa</taxon>
        <taxon>Ecdysozoa</taxon>
        <taxon>Arthropoda</taxon>
        <taxon>Hexapoda</taxon>
        <taxon>Insecta</taxon>
        <taxon>Pterygota</taxon>
        <taxon>Neoptera</taxon>
        <taxon>Endopterygota</taxon>
        <taxon>Lepidoptera</taxon>
        <taxon>Glossata</taxon>
        <taxon>Ditrysia</taxon>
        <taxon>Noctuoidea</taxon>
        <taxon>Erebidae</taxon>
        <taxon>Arctiinae</taxon>
        <taxon>Arctia</taxon>
    </lineage>
</organism>
<feature type="compositionally biased region" description="Basic and acidic residues" evidence="1">
    <location>
        <begin position="622"/>
        <end position="634"/>
    </location>
</feature>
<evidence type="ECO:0000256" key="1">
    <source>
        <dbReference type="SAM" id="MobiDB-lite"/>
    </source>
</evidence>
<dbReference type="AlphaFoldDB" id="A0A8S0ZX83"/>
<feature type="compositionally biased region" description="Basic and acidic residues" evidence="1">
    <location>
        <begin position="188"/>
        <end position="221"/>
    </location>
</feature>
<feature type="compositionally biased region" description="Basic and acidic residues" evidence="1">
    <location>
        <begin position="492"/>
        <end position="552"/>
    </location>
</feature>
<comment type="caution">
    <text evidence="2">The sequence shown here is derived from an EMBL/GenBank/DDBJ whole genome shotgun (WGS) entry which is preliminary data.</text>
</comment>
<evidence type="ECO:0000313" key="3">
    <source>
        <dbReference type="Proteomes" id="UP000494106"/>
    </source>
</evidence>
<name>A0A8S0ZX83_ARCPL</name>
<evidence type="ECO:0000313" key="2">
    <source>
        <dbReference type="EMBL" id="CAB3238257.1"/>
    </source>
</evidence>
<feature type="region of interest" description="Disordered" evidence="1">
    <location>
        <begin position="268"/>
        <end position="302"/>
    </location>
</feature>
<feature type="region of interest" description="Disordered" evidence="1">
    <location>
        <begin position="462"/>
        <end position="651"/>
    </location>
</feature>
<feature type="compositionally biased region" description="Polar residues" evidence="1">
    <location>
        <begin position="222"/>
        <end position="234"/>
    </location>
</feature>
<dbReference type="EMBL" id="CADEBC010000497">
    <property type="protein sequence ID" value="CAB3238257.1"/>
    <property type="molecule type" value="Genomic_DNA"/>
</dbReference>
<feature type="compositionally biased region" description="Basic and acidic residues" evidence="1">
    <location>
        <begin position="560"/>
        <end position="593"/>
    </location>
</feature>
<dbReference type="OrthoDB" id="7484442at2759"/>
<keyword evidence="3" id="KW-1185">Reference proteome</keyword>
<feature type="compositionally biased region" description="Basic and acidic residues" evidence="1">
    <location>
        <begin position="462"/>
        <end position="484"/>
    </location>
</feature>
<accession>A0A8S0ZX83</accession>
<proteinExistence type="predicted"/>
<feature type="region of interest" description="Disordered" evidence="1">
    <location>
        <begin position="188"/>
        <end position="235"/>
    </location>
</feature>
<feature type="compositionally biased region" description="Basic and acidic residues" evidence="1">
    <location>
        <begin position="281"/>
        <end position="300"/>
    </location>
</feature>
<gene>
    <name evidence="2" type="ORF">APLA_LOCUS7363</name>
</gene>
<feature type="compositionally biased region" description="Basic residues" evidence="1">
    <location>
        <begin position="699"/>
        <end position="709"/>
    </location>
</feature>
<dbReference type="Proteomes" id="UP000494106">
    <property type="component" value="Unassembled WGS sequence"/>
</dbReference>
<reference evidence="2 3" key="1">
    <citation type="submission" date="2020-04" db="EMBL/GenBank/DDBJ databases">
        <authorList>
            <person name="Wallbank WR R."/>
            <person name="Pardo Diaz C."/>
            <person name="Kozak K."/>
            <person name="Martin S."/>
            <person name="Jiggins C."/>
            <person name="Moest M."/>
            <person name="Warren A I."/>
            <person name="Byers J.R.P. K."/>
            <person name="Montejo-Kovacevich G."/>
            <person name="Yen C E."/>
        </authorList>
    </citation>
    <scope>NUCLEOTIDE SEQUENCE [LARGE SCALE GENOMIC DNA]</scope>
</reference>
<feature type="compositionally biased region" description="Basic and acidic residues" evidence="1">
    <location>
        <begin position="600"/>
        <end position="613"/>
    </location>
</feature>
<feature type="compositionally biased region" description="Polar residues" evidence="1">
    <location>
        <begin position="638"/>
        <end position="648"/>
    </location>
</feature>
<protein>
    <submittedName>
        <fullName evidence="2">Uncharacterized protein</fullName>
    </submittedName>
</protein>